<evidence type="ECO:0000259" key="5">
    <source>
        <dbReference type="Pfam" id="PF01850"/>
    </source>
</evidence>
<evidence type="ECO:0000256" key="4">
    <source>
        <dbReference type="ARBA" id="ARBA00022842"/>
    </source>
</evidence>
<keyword evidence="7" id="KW-1185">Reference proteome</keyword>
<dbReference type="InterPro" id="IPR041705">
    <property type="entry name" value="PIN_Sll0205"/>
</dbReference>
<keyword evidence="4" id="KW-0460">Magnesium</keyword>
<evidence type="ECO:0000313" key="7">
    <source>
        <dbReference type="Proteomes" id="UP001230908"/>
    </source>
</evidence>
<dbReference type="SUPFAM" id="SSF88723">
    <property type="entry name" value="PIN domain-like"/>
    <property type="match status" value="1"/>
</dbReference>
<dbReference type="PANTHER" id="PTHR36173:SF2">
    <property type="entry name" value="RIBONUCLEASE VAPC16"/>
    <property type="match status" value="1"/>
</dbReference>
<dbReference type="InterPro" id="IPR052919">
    <property type="entry name" value="TA_system_RNase"/>
</dbReference>
<reference evidence="6 7" key="1">
    <citation type="submission" date="2023-08" db="EMBL/GenBank/DDBJ databases">
        <title>Phytohabitans sansha sp. nov., isolated from marine sediment.</title>
        <authorList>
            <person name="Zhao Y."/>
            <person name="Yi K."/>
        </authorList>
    </citation>
    <scope>NUCLEOTIDE SEQUENCE [LARGE SCALE GENOMIC DNA]</scope>
    <source>
        <strain evidence="6 7">ZYX-F-186</strain>
    </source>
</reference>
<dbReference type="Proteomes" id="UP001230908">
    <property type="component" value="Unassembled WGS sequence"/>
</dbReference>
<dbReference type="EMBL" id="JAVHUY010000006">
    <property type="protein sequence ID" value="MDQ7904579.1"/>
    <property type="molecule type" value="Genomic_DNA"/>
</dbReference>
<keyword evidence="2" id="KW-0479">Metal-binding</keyword>
<feature type="domain" description="PIN" evidence="5">
    <location>
        <begin position="3"/>
        <end position="117"/>
    </location>
</feature>
<sequence>MRVLLDTHVVLWWLADDPTLADDVKHVLDAEPDAYVSTATLWEVSIKQALGKLGPTDLPERVRDAGFRPLPITMDHAIAAGRLPEIHRDPFDRMLVAQAQCEGMTLVTRDEHIHKYDVALLSV</sequence>
<keyword evidence="3" id="KW-0378">Hydrolase</keyword>
<proteinExistence type="predicted"/>
<dbReference type="RefSeq" id="WP_308711846.1">
    <property type="nucleotide sequence ID" value="NZ_JAVHUY010000006.1"/>
</dbReference>
<dbReference type="Gene3D" id="3.40.50.1010">
    <property type="entry name" value="5'-nuclease"/>
    <property type="match status" value="1"/>
</dbReference>
<comment type="caution">
    <text evidence="6">The sequence shown here is derived from an EMBL/GenBank/DDBJ whole genome shotgun (WGS) entry which is preliminary data.</text>
</comment>
<keyword evidence="1" id="KW-0540">Nuclease</keyword>
<dbReference type="Pfam" id="PF01850">
    <property type="entry name" value="PIN"/>
    <property type="match status" value="1"/>
</dbReference>
<dbReference type="InterPro" id="IPR002716">
    <property type="entry name" value="PIN_dom"/>
</dbReference>
<dbReference type="CDD" id="cd09872">
    <property type="entry name" value="PIN_Sll0205-like"/>
    <property type="match status" value="1"/>
</dbReference>
<evidence type="ECO:0000256" key="3">
    <source>
        <dbReference type="ARBA" id="ARBA00022801"/>
    </source>
</evidence>
<accession>A0ABU0ZBY9</accession>
<dbReference type="InterPro" id="IPR029060">
    <property type="entry name" value="PIN-like_dom_sf"/>
</dbReference>
<dbReference type="PANTHER" id="PTHR36173">
    <property type="entry name" value="RIBONUCLEASE VAPC16-RELATED"/>
    <property type="match status" value="1"/>
</dbReference>
<organism evidence="6 7">
    <name type="scientific">Phytohabitans maris</name>
    <dbReference type="NCBI Taxonomy" id="3071409"/>
    <lineage>
        <taxon>Bacteria</taxon>
        <taxon>Bacillati</taxon>
        <taxon>Actinomycetota</taxon>
        <taxon>Actinomycetes</taxon>
        <taxon>Micromonosporales</taxon>
        <taxon>Micromonosporaceae</taxon>
    </lineage>
</organism>
<evidence type="ECO:0000256" key="1">
    <source>
        <dbReference type="ARBA" id="ARBA00022722"/>
    </source>
</evidence>
<gene>
    <name evidence="6" type="ORF">RB614_08585</name>
</gene>
<protein>
    <submittedName>
        <fullName evidence="6">Type II toxin-antitoxin system VapC family toxin</fullName>
    </submittedName>
</protein>
<evidence type="ECO:0000313" key="6">
    <source>
        <dbReference type="EMBL" id="MDQ7904579.1"/>
    </source>
</evidence>
<evidence type="ECO:0000256" key="2">
    <source>
        <dbReference type="ARBA" id="ARBA00022723"/>
    </source>
</evidence>
<name>A0ABU0ZBY9_9ACTN</name>